<protein>
    <recommendedName>
        <fullName evidence="2">non-specific serine/threonine protein kinase</fullName>
        <ecNumber evidence="2">2.7.11.1</ecNumber>
    </recommendedName>
</protein>
<dbReference type="GO" id="GO:0004674">
    <property type="term" value="F:protein serine/threonine kinase activity"/>
    <property type="evidence" value="ECO:0007669"/>
    <property type="project" value="UniProtKB-EC"/>
</dbReference>
<accession>A0ABD2TAM3</accession>
<evidence type="ECO:0000313" key="12">
    <source>
        <dbReference type="EMBL" id="KAL3353305.1"/>
    </source>
</evidence>
<evidence type="ECO:0000256" key="6">
    <source>
        <dbReference type="ARBA" id="ARBA00022741"/>
    </source>
</evidence>
<dbReference type="EC" id="2.7.11.1" evidence="2"/>
<dbReference type="AlphaFoldDB" id="A0ABD2TAM3"/>
<evidence type="ECO:0000256" key="8">
    <source>
        <dbReference type="ARBA" id="ARBA00022840"/>
    </source>
</evidence>
<keyword evidence="9" id="KW-1133">Transmembrane helix</keyword>
<dbReference type="PANTHER" id="PTHR47984">
    <property type="entry name" value="OS01G0323000 PROTEIN"/>
    <property type="match status" value="1"/>
</dbReference>
<dbReference type="GO" id="GO:0005524">
    <property type="term" value="F:ATP binding"/>
    <property type="evidence" value="ECO:0007669"/>
    <property type="project" value="UniProtKB-KW"/>
</dbReference>
<comment type="subcellular location">
    <subcellularLocation>
        <location evidence="1">Membrane</location>
        <topology evidence="1">Single-pass membrane protein</topology>
    </subcellularLocation>
</comment>
<keyword evidence="7" id="KW-0418">Kinase</keyword>
<keyword evidence="4" id="KW-0808">Transferase</keyword>
<feature type="non-terminal residue" evidence="12">
    <location>
        <position position="1"/>
    </location>
</feature>
<keyword evidence="13" id="KW-1185">Reference proteome</keyword>
<evidence type="ECO:0000313" key="13">
    <source>
        <dbReference type="Proteomes" id="UP001627284"/>
    </source>
</evidence>
<evidence type="ECO:0000256" key="2">
    <source>
        <dbReference type="ARBA" id="ARBA00012513"/>
    </source>
</evidence>
<keyword evidence="10" id="KW-0472">Membrane</keyword>
<feature type="compositionally biased region" description="Basic residues" evidence="11">
    <location>
        <begin position="15"/>
        <end position="28"/>
    </location>
</feature>
<comment type="caution">
    <text evidence="12">The sequence shown here is derived from an EMBL/GenBank/DDBJ whole genome shotgun (WGS) entry which is preliminary data.</text>
</comment>
<evidence type="ECO:0000256" key="10">
    <source>
        <dbReference type="ARBA" id="ARBA00023136"/>
    </source>
</evidence>
<keyword evidence="6" id="KW-0547">Nucleotide-binding</keyword>
<reference evidence="12 13" key="1">
    <citation type="submission" date="2024-05" db="EMBL/GenBank/DDBJ databases">
        <title>De novo assembly of an allotetraploid wild potato.</title>
        <authorList>
            <person name="Hosaka A.J."/>
        </authorList>
    </citation>
    <scope>NUCLEOTIDE SEQUENCE [LARGE SCALE GENOMIC DNA]</scope>
    <source>
        <tissue evidence="12">Young leaves</tissue>
    </source>
</reference>
<evidence type="ECO:0000256" key="11">
    <source>
        <dbReference type="SAM" id="MobiDB-lite"/>
    </source>
</evidence>
<evidence type="ECO:0000256" key="9">
    <source>
        <dbReference type="ARBA" id="ARBA00022989"/>
    </source>
</evidence>
<evidence type="ECO:0000256" key="1">
    <source>
        <dbReference type="ARBA" id="ARBA00004167"/>
    </source>
</evidence>
<dbReference type="PANTHER" id="PTHR47984:SF14">
    <property type="entry name" value="OS01G0323000 PROTEIN"/>
    <property type="match status" value="1"/>
</dbReference>
<keyword evidence="5" id="KW-0812">Transmembrane</keyword>
<gene>
    <name evidence="12" type="ORF">AABB24_018170</name>
</gene>
<evidence type="ECO:0000256" key="7">
    <source>
        <dbReference type="ARBA" id="ARBA00022777"/>
    </source>
</evidence>
<evidence type="ECO:0000256" key="5">
    <source>
        <dbReference type="ARBA" id="ARBA00022692"/>
    </source>
</evidence>
<evidence type="ECO:0000256" key="4">
    <source>
        <dbReference type="ARBA" id="ARBA00022679"/>
    </source>
</evidence>
<dbReference type="Proteomes" id="UP001627284">
    <property type="component" value="Unassembled WGS sequence"/>
</dbReference>
<keyword evidence="8" id="KW-0067">ATP-binding</keyword>
<name>A0ABD2TAM3_9SOLN</name>
<dbReference type="GO" id="GO:0016020">
    <property type="term" value="C:membrane"/>
    <property type="evidence" value="ECO:0007669"/>
    <property type="project" value="UniProtKB-SubCell"/>
</dbReference>
<dbReference type="InterPro" id="IPR052232">
    <property type="entry name" value="RLK_Ser/Thr-Kinase"/>
</dbReference>
<feature type="region of interest" description="Disordered" evidence="11">
    <location>
        <begin position="1"/>
        <end position="59"/>
    </location>
</feature>
<feature type="compositionally biased region" description="Low complexity" evidence="11">
    <location>
        <begin position="35"/>
        <end position="47"/>
    </location>
</feature>
<keyword evidence="3" id="KW-0597">Phosphoprotein</keyword>
<proteinExistence type="predicted"/>
<dbReference type="Gene3D" id="3.30.200.20">
    <property type="entry name" value="Phosphorylase Kinase, domain 1"/>
    <property type="match status" value="1"/>
</dbReference>
<dbReference type="EMBL" id="JBJKTR010000011">
    <property type="protein sequence ID" value="KAL3353305.1"/>
    <property type="molecule type" value="Genomic_DNA"/>
</dbReference>
<feature type="compositionally biased region" description="Pro residues" evidence="11">
    <location>
        <begin position="1"/>
        <end position="14"/>
    </location>
</feature>
<sequence>PPPSASIPTHPRPAPCHHPRPVPRRHPRPQPPTIAAVEDAAAAAEEVTPSSRRSRASIPTGAASILTGAASIPTGAASISTSTSIPDLLSEEKEFQVEVEAIGHVRHKNLVSLLGYCIEGMHREIDSPIPFLGTKYEALDCSITFMRI</sequence>
<evidence type="ECO:0000256" key="3">
    <source>
        <dbReference type="ARBA" id="ARBA00022553"/>
    </source>
</evidence>
<organism evidence="12 13">
    <name type="scientific">Solanum stoloniferum</name>
    <dbReference type="NCBI Taxonomy" id="62892"/>
    <lineage>
        <taxon>Eukaryota</taxon>
        <taxon>Viridiplantae</taxon>
        <taxon>Streptophyta</taxon>
        <taxon>Embryophyta</taxon>
        <taxon>Tracheophyta</taxon>
        <taxon>Spermatophyta</taxon>
        <taxon>Magnoliopsida</taxon>
        <taxon>eudicotyledons</taxon>
        <taxon>Gunneridae</taxon>
        <taxon>Pentapetalae</taxon>
        <taxon>asterids</taxon>
        <taxon>lamiids</taxon>
        <taxon>Solanales</taxon>
        <taxon>Solanaceae</taxon>
        <taxon>Solanoideae</taxon>
        <taxon>Solaneae</taxon>
        <taxon>Solanum</taxon>
    </lineage>
</organism>